<dbReference type="InParanoid" id="Q0UYZ7"/>
<accession>Q0UYZ7</accession>
<dbReference type="AlphaFoldDB" id="Q0UYZ7"/>
<organism evidence="1 2">
    <name type="scientific">Phaeosphaeria nodorum (strain SN15 / ATCC MYA-4574 / FGSC 10173)</name>
    <name type="common">Glume blotch fungus</name>
    <name type="synonym">Parastagonospora nodorum</name>
    <dbReference type="NCBI Taxonomy" id="321614"/>
    <lineage>
        <taxon>Eukaryota</taxon>
        <taxon>Fungi</taxon>
        <taxon>Dikarya</taxon>
        <taxon>Ascomycota</taxon>
        <taxon>Pezizomycotina</taxon>
        <taxon>Dothideomycetes</taxon>
        <taxon>Pleosporomycetidae</taxon>
        <taxon>Pleosporales</taxon>
        <taxon>Pleosporineae</taxon>
        <taxon>Phaeosphaeriaceae</taxon>
        <taxon>Parastagonospora</taxon>
    </lineage>
</organism>
<proteinExistence type="predicted"/>
<evidence type="ECO:0000313" key="1">
    <source>
        <dbReference type="EMBL" id="EAT89748.1"/>
    </source>
</evidence>
<dbReference type="RefSeq" id="XP_001793606.1">
    <property type="nucleotide sequence ID" value="XM_001793554.1"/>
</dbReference>
<name>Q0UYZ7_PHANO</name>
<gene>
    <name evidence="1" type="ORF">SNOG_03017</name>
</gene>
<dbReference type="Proteomes" id="UP000001055">
    <property type="component" value="Unassembled WGS sequence"/>
</dbReference>
<evidence type="ECO:0000313" key="2">
    <source>
        <dbReference type="Proteomes" id="UP000001055"/>
    </source>
</evidence>
<dbReference type="HOGENOM" id="CLU_3377316_0_0_1"/>
<dbReference type="KEGG" id="pno:SNOG_03017"/>
<protein>
    <submittedName>
        <fullName evidence="1">Uncharacterized protein</fullName>
    </submittedName>
</protein>
<dbReference type="EMBL" id="CH445328">
    <property type="protein sequence ID" value="EAT89748.1"/>
    <property type="molecule type" value="Genomic_DNA"/>
</dbReference>
<dbReference type="GeneID" id="5970463"/>
<reference evidence="2" key="1">
    <citation type="journal article" date="2007" name="Plant Cell">
        <title>Dothideomycete-plant interactions illuminated by genome sequencing and EST analysis of the wheat pathogen Stagonospora nodorum.</title>
        <authorList>
            <person name="Hane J.K."/>
            <person name="Lowe R.G."/>
            <person name="Solomon P.S."/>
            <person name="Tan K.C."/>
            <person name="Schoch C.L."/>
            <person name="Spatafora J.W."/>
            <person name="Crous P.W."/>
            <person name="Kodira C."/>
            <person name="Birren B.W."/>
            <person name="Galagan J.E."/>
            <person name="Torriani S.F."/>
            <person name="McDonald B.A."/>
            <person name="Oliver R.P."/>
        </authorList>
    </citation>
    <scope>NUCLEOTIDE SEQUENCE [LARGE SCALE GENOMIC DNA]</scope>
    <source>
        <strain evidence="2">SN15 / ATCC MYA-4574 / FGSC 10173</strain>
    </source>
</reference>
<sequence length="34" mass="3825">MPPSCHVHWLDEIPSRDRLTAQNLEHTSPATLDG</sequence>